<dbReference type="Gene3D" id="2.30.320.10">
    <property type="entry name" value="YwqG-like"/>
    <property type="match status" value="1"/>
</dbReference>
<dbReference type="AlphaFoldDB" id="A0AAU7AWR6"/>
<sequence length="277" mass="30174">MMIDRHAVAAAAVAHGLSDIATQVSDLARMSWRVSVQPSAGHQFAPGDAKAGGVPDLAPGESWPLNRAGQPLVFLAQYRPATLPPIDQAGQAWGHRGELIRIFADIAAEPVEPARAIALSTAATALAPGAHPEFPPNDVGAEFPLAPAHLAFLPCLTVPAVHPTLRDLDSHWMDPRSEQYDLFRAALQPHRFDSQILGWPEDGHEDTMAVGPCVEDGYSTSEWTTQPSDWRLLLLLRYHLSNDEPYDDVDEFFAVTIRATDLADGRYDRLACDVMFG</sequence>
<proteinExistence type="predicted"/>
<gene>
    <name evidence="1" type="ORF">DSM112329_02912</name>
</gene>
<dbReference type="InterPro" id="IPR015315">
    <property type="entry name" value="DUF1963"/>
</dbReference>
<dbReference type="RefSeq" id="WP_354697290.1">
    <property type="nucleotide sequence ID" value="NZ_CP114014.1"/>
</dbReference>
<dbReference type="SUPFAM" id="SSF103032">
    <property type="entry name" value="Hypothetical protein YwqG"/>
    <property type="match status" value="1"/>
</dbReference>
<dbReference type="KEGG" id="parq:DSM112329_02912"/>
<name>A0AAU7AWR6_9ACTN</name>
<dbReference type="EMBL" id="CP114014">
    <property type="protein sequence ID" value="XAY06051.1"/>
    <property type="molecule type" value="Genomic_DNA"/>
</dbReference>
<protein>
    <recommendedName>
        <fullName evidence="2">DUF1963 domain-containing protein</fullName>
    </recommendedName>
</protein>
<dbReference type="Pfam" id="PF09234">
    <property type="entry name" value="DUF1963"/>
    <property type="match status" value="1"/>
</dbReference>
<evidence type="ECO:0000313" key="1">
    <source>
        <dbReference type="EMBL" id="XAY06051.1"/>
    </source>
</evidence>
<evidence type="ECO:0008006" key="2">
    <source>
        <dbReference type="Google" id="ProtNLM"/>
    </source>
</evidence>
<dbReference type="InterPro" id="IPR035948">
    <property type="entry name" value="YwqG-like_sf"/>
</dbReference>
<organism evidence="1">
    <name type="scientific">Paraconexibacter sp. AEG42_29</name>
    <dbReference type="NCBI Taxonomy" id="2997339"/>
    <lineage>
        <taxon>Bacteria</taxon>
        <taxon>Bacillati</taxon>
        <taxon>Actinomycetota</taxon>
        <taxon>Thermoleophilia</taxon>
        <taxon>Solirubrobacterales</taxon>
        <taxon>Paraconexibacteraceae</taxon>
        <taxon>Paraconexibacter</taxon>
    </lineage>
</organism>
<reference evidence="1" key="1">
    <citation type="submission" date="2022-12" db="EMBL/GenBank/DDBJ databases">
        <title>Paraconexibacter alkalitolerans sp. nov. and Baekduia alba sp. nov., isolated from soil and emended description of the genera Paraconexibacter (Chun et al., 2020) and Baekduia (An et al., 2020).</title>
        <authorList>
            <person name="Vieira S."/>
            <person name="Huber K.J."/>
            <person name="Geppert A."/>
            <person name="Wolf J."/>
            <person name="Neumann-Schaal M."/>
            <person name="Muesken M."/>
            <person name="Overmann J."/>
        </authorList>
    </citation>
    <scope>NUCLEOTIDE SEQUENCE</scope>
    <source>
        <strain evidence="1">AEG42_29</strain>
    </source>
</reference>
<accession>A0AAU7AWR6</accession>